<dbReference type="EMBL" id="OU899036">
    <property type="protein sequence ID" value="CAH1731340.1"/>
    <property type="molecule type" value="Genomic_DNA"/>
</dbReference>
<keyword evidence="2" id="KW-1185">Reference proteome</keyword>
<proteinExistence type="predicted"/>
<reference evidence="1" key="1">
    <citation type="submission" date="2022-02" db="EMBL/GenBank/DDBJ databases">
        <authorList>
            <person name="King R."/>
        </authorList>
    </citation>
    <scope>NUCLEOTIDE SEQUENCE</scope>
</reference>
<accession>A0A9P0NPC3</accession>
<evidence type="ECO:0000313" key="2">
    <source>
        <dbReference type="Proteomes" id="UP001154329"/>
    </source>
</evidence>
<dbReference type="Proteomes" id="UP001154329">
    <property type="component" value="Chromosome 3"/>
</dbReference>
<protein>
    <submittedName>
        <fullName evidence="1">Uncharacterized protein</fullName>
    </submittedName>
</protein>
<gene>
    <name evidence="1" type="ORF">APHIGO_LOCUS8070</name>
</gene>
<evidence type="ECO:0000313" key="1">
    <source>
        <dbReference type="EMBL" id="CAH1731340.1"/>
    </source>
</evidence>
<dbReference type="AlphaFoldDB" id="A0A9P0NPC3"/>
<reference evidence="1" key="2">
    <citation type="submission" date="2022-10" db="EMBL/GenBank/DDBJ databases">
        <authorList>
            <consortium name="ENA_rothamsted_submissions"/>
            <consortium name="culmorum"/>
            <person name="King R."/>
        </authorList>
    </citation>
    <scope>NUCLEOTIDE SEQUENCE</scope>
</reference>
<sequence length="104" mass="12933">MDYDHYMQFMKVVQVANYFGYLNAPKKDRRYWIHPFNQTREETRRFLDFYEKIRLNSDNFFTNYRMSIASFDELMMKIRPYITKQETTFRSPICAEERLTLTIR</sequence>
<organism evidence="1 2">
    <name type="scientific">Aphis gossypii</name>
    <name type="common">Cotton aphid</name>
    <dbReference type="NCBI Taxonomy" id="80765"/>
    <lineage>
        <taxon>Eukaryota</taxon>
        <taxon>Metazoa</taxon>
        <taxon>Ecdysozoa</taxon>
        <taxon>Arthropoda</taxon>
        <taxon>Hexapoda</taxon>
        <taxon>Insecta</taxon>
        <taxon>Pterygota</taxon>
        <taxon>Neoptera</taxon>
        <taxon>Paraneoptera</taxon>
        <taxon>Hemiptera</taxon>
        <taxon>Sternorrhyncha</taxon>
        <taxon>Aphidomorpha</taxon>
        <taxon>Aphidoidea</taxon>
        <taxon>Aphididae</taxon>
        <taxon>Aphidini</taxon>
        <taxon>Aphis</taxon>
        <taxon>Aphis</taxon>
    </lineage>
</organism>
<name>A0A9P0NPC3_APHGO</name>